<dbReference type="Proteomes" id="UP000243686">
    <property type="component" value="Unassembled WGS sequence"/>
</dbReference>
<accession>A0A1S8X0X6</accession>
<dbReference type="AlphaFoldDB" id="A0A1S8X0X6"/>
<evidence type="ECO:0000313" key="4">
    <source>
        <dbReference type="Proteomes" id="UP000243686"/>
    </source>
</evidence>
<dbReference type="InterPro" id="IPR003961">
    <property type="entry name" value="FN3_dom"/>
</dbReference>
<reference evidence="3 4" key="1">
    <citation type="submission" date="2015-03" db="EMBL/GenBank/DDBJ databases">
        <title>Draft genome of the nematode, Opisthorchis viverrini.</title>
        <authorList>
            <person name="Mitreva M."/>
        </authorList>
    </citation>
    <scope>NUCLEOTIDE SEQUENCE [LARGE SCALE GENOMIC DNA]</scope>
    <source>
        <strain evidence="3">Khon Kaen</strain>
    </source>
</reference>
<sequence length="768" mass="81510">MAVPNQPTSIRTITTSNTPNATVLWEYDGACPIVDFNVSVHKTDGHLLKSLTGTSRSAEFTDLPVCLPLYAAVQGRNQLGAGLQTKGSEFTIEGIPHSPNLPSVAVTPNVTRATVSWAYDGTCTTTDFVVNVYNSGGSALMTLNTIERSKEISPLPVCVELVVGVLGNNKIGSGPQKNSSTFSIASVPSAPKSVQATTVSNVPSVTASWDYDGACPITNFRISVYKPGGSSLKTLESSGRQAVIDDLPTCTPLLIGVLGVNQIGSGPQTNSSSFSIEAVPSALESIDIVPSLTEAISTVSWKYEGQCPATEFRIEIHNRDGRSLKNLETTKTSIRIDGLPTCVPLLAGVLARNKIGPGPKQNSPEFMIDAVPNAPKTVRTIAVPNVAGVTASWDYDGKCTVDDFQVQVYNSGGTSITSLESGGRSKEIVDLPVCVPLVVGLLGRNKFGSGPQTNSSIFTIAAVPDPPKGIRATTVPNAPTATISWRYDGDCPVTGFQVVVHKPDGQALVNVDKSSRSAEVPDLPVCVPLKAGVLAQNRIGSGQQRNSTSFTIDAVPNPPKNIQTTVAPKVTSAAVLWEYDGVCSVVDFRVSVYNRDGSSLKTLDTEDRNVDIANLPTCVPLHIGVLGRNAFGSGQEIKSLPFTIHTVPSAPRNVRAQTTPNVSSLTVVWEYENECSTTEFQVSVQKADGTVLMTVNANGLSKLIDGMPFCIPLLAGVLGRNLFGDGPQSTSPLFSIDAELRGDKWFRKKDRKERRLTQGQQCQGQQGT</sequence>
<dbReference type="PROSITE" id="PS50853">
    <property type="entry name" value="FN3"/>
    <property type="match status" value="2"/>
</dbReference>
<dbReference type="SMART" id="SM00060">
    <property type="entry name" value="FN3"/>
    <property type="match status" value="5"/>
</dbReference>
<dbReference type="PANTHER" id="PTHR47135">
    <property type="entry name" value="FIBRONECTIN TYPE III DOMAIN-CONTAINING PROTEIN 7"/>
    <property type="match status" value="1"/>
</dbReference>
<feature type="domain" description="Fibronectin type-III" evidence="2">
    <location>
        <begin position="466"/>
        <end position="558"/>
    </location>
</feature>
<protein>
    <submittedName>
        <fullName evidence="3">Fibronectin type III domain protein</fullName>
    </submittedName>
</protein>
<evidence type="ECO:0000259" key="2">
    <source>
        <dbReference type="PROSITE" id="PS50853"/>
    </source>
</evidence>
<dbReference type="InterPro" id="IPR013783">
    <property type="entry name" value="Ig-like_fold"/>
</dbReference>
<feature type="compositionally biased region" description="Low complexity" evidence="1">
    <location>
        <begin position="758"/>
        <end position="768"/>
    </location>
</feature>
<organism evidence="3 4">
    <name type="scientific">Opisthorchis viverrini</name>
    <name type="common">Southeast Asian liver fluke</name>
    <dbReference type="NCBI Taxonomy" id="6198"/>
    <lineage>
        <taxon>Eukaryota</taxon>
        <taxon>Metazoa</taxon>
        <taxon>Spiralia</taxon>
        <taxon>Lophotrochozoa</taxon>
        <taxon>Platyhelminthes</taxon>
        <taxon>Trematoda</taxon>
        <taxon>Digenea</taxon>
        <taxon>Opisthorchiida</taxon>
        <taxon>Opisthorchiata</taxon>
        <taxon>Opisthorchiidae</taxon>
        <taxon>Opisthorchis</taxon>
    </lineage>
</organism>
<dbReference type="SUPFAM" id="SSF49265">
    <property type="entry name" value="Fibronectin type III"/>
    <property type="match status" value="4"/>
</dbReference>
<dbReference type="Gene3D" id="2.60.40.10">
    <property type="entry name" value="Immunoglobulins"/>
    <property type="match status" value="2"/>
</dbReference>
<gene>
    <name evidence="3" type="ORF">X801_03832</name>
</gene>
<evidence type="ECO:0000313" key="3">
    <source>
        <dbReference type="EMBL" id="OON20291.1"/>
    </source>
</evidence>
<dbReference type="EMBL" id="KV892736">
    <property type="protein sequence ID" value="OON20291.1"/>
    <property type="molecule type" value="Genomic_DNA"/>
</dbReference>
<feature type="domain" description="Fibronectin type-III" evidence="2">
    <location>
        <begin position="190"/>
        <end position="281"/>
    </location>
</feature>
<dbReference type="InterPro" id="IPR036116">
    <property type="entry name" value="FN3_sf"/>
</dbReference>
<feature type="region of interest" description="Disordered" evidence="1">
    <location>
        <begin position="749"/>
        <end position="768"/>
    </location>
</feature>
<name>A0A1S8X0X6_OPIVI</name>
<keyword evidence="4" id="KW-1185">Reference proteome</keyword>
<proteinExistence type="predicted"/>
<evidence type="ECO:0000256" key="1">
    <source>
        <dbReference type="SAM" id="MobiDB-lite"/>
    </source>
</evidence>
<dbReference type="PANTHER" id="PTHR47135:SF3">
    <property type="entry name" value="FIBRONECTIN TYPE-III DOMAIN-CONTAINING PROTEIN"/>
    <property type="match status" value="1"/>
</dbReference>